<comment type="subcellular location">
    <subcellularLocation>
        <location evidence="1">Cell membrane</location>
        <topology evidence="1">Multi-pass membrane protein</topology>
    </subcellularLocation>
</comment>
<dbReference type="OrthoDB" id="9783652at2"/>
<evidence type="ECO:0000256" key="3">
    <source>
        <dbReference type="ARBA" id="ARBA00022679"/>
    </source>
</evidence>
<dbReference type="PANTHER" id="PTHR22926">
    <property type="entry name" value="PHOSPHO-N-ACETYLMURAMOYL-PENTAPEPTIDE-TRANSFERASE"/>
    <property type="match status" value="1"/>
</dbReference>
<evidence type="ECO:0000313" key="10">
    <source>
        <dbReference type="Proteomes" id="UP000295632"/>
    </source>
</evidence>
<dbReference type="InterPro" id="IPR018480">
    <property type="entry name" value="PNAcMuramoyl-5peptid_Trfase_CS"/>
</dbReference>
<keyword evidence="4 8" id="KW-0812">Transmembrane</keyword>
<proteinExistence type="predicted"/>
<dbReference type="InterPro" id="IPR000715">
    <property type="entry name" value="Glycosyl_transferase_4"/>
</dbReference>
<dbReference type="Proteomes" id="UP000295632">
    <property type="component" value="Unassembled WGS sequence"/>
</dbReference>
<dbReference type="GO" id="GO:0071555">
    <property type="term" value="P:cell wall organization"/>
    <property type="evidence" value="ECO:0007669"/>
    <property type="project" value="TreeGrafter"/>
</dbReference>
<keyword evidence="2" id="KW-1003">Cell membrane</keyword>
<feature type="transmembrane region" description="Helical" evidence="8">
    <location>
        <begin position="301"/>
        <end position="321"/>
    </location>
</feature>
<keyword evidence="6 8" id="KW-0472">Membrane</keyword>
<dbReference type="GO" id="GO:0016780">
    <property type="term" value="F:phosphotransferase activity, for other substituted phosphate groups"/>
    <property type="evidence" value="ECO:0007669"/>
    <property type="project" value="InterPro"/>
</dbReference>
<organism evidence="9 10">
    <name type="scientific">Aureibacillus halotolerans</name>
    <dbReference type="NCBI Taxonomy" id="1508390"/>
    <lineage>
        <taxon>Bacteria</taxon>
        <taxon>Bacillati</taxon>
        <taxon>Bacillota</taxon>
        <taxon>Bacilli</taxon>
        <taxon>Bacillales</taxon>
        <taxon>Bacillaceae</taxon>
        <taxon>Aureibacillus</taxon>
    </lineage>
</organism>
<evidence type="ECO:0000313" key="9">
    <source>
        <dbReference type="EMBL" id="TDQ36415.1"/>
    </source>
</evidence>
<dbReference type="AlphaFoldDB" id="A0A4R6TX34"/>
<feature type="transmembrane region" description="Helical" evidence="8">
    <location>
        <begin position="222"/>
        <end position="240"/>
    </location>
</feature>
<evidence type="ECO:0000256" key="5">
    <source>
        <dbReference type="ARBA" id="ARBA00022989"/>
    </source>
</evidence>
<evidence type="ECO:0000256" key="7">
    <source>
        <dbReference type="PIRSR" id="PIRSR600715-1"/>
    </source>
</evidence>
<dbReference type="GO" id="GO:0005886">
    <property type="term" value="C:plasma membrane"/>
    <property type="evidence" value="ECO:0007669"/>
    <property type="project" value="UniProtKB-SubCell"/>
</dbReference>
<dbReference type="EMBL" id="SNYJ01000018">
    <property type="protein sequence ID" value="TDQ36415.1"/>
    <property type="molecule type" value="Genomic_DNA"/>
</dbReference>
<dbReference type="PROSITE" id="PS01348">
    <property type="entry name" value="MRAY_2"/>
    <property type="match status" value="1"/>
</dbReference>
<comment type="cofactor">
    <cofactor evidence="7">
        <name>Mg(2+)</name>
        <dbReference type="ChEBI" id="CHEBI:18420"/>
    </cofactor>
</comment>
<keyword evidence="3 9" id="KW-0808">Transferase</keyword>
<gene>
    <name evidence="9" type="ORF">EV213_11845</name>
</gene>
<evidence type="ECO:0000256" key="6">
    <source>
        <dbReference type="ARBA" id="ARBA00023136"/>
    </source>
</evidence>
<name>A0A4R6TX34_9BACI</name>
<feature type="transmembrane region" description="Helical" evidence="8">
    <location>
        <begin position="112"/>
        <end position="132"/>
    </location>
</feature>
<accession>A0A4R6TX34</accession>
<keyword evidence="5 8" id="KW-1133">Transmembrane helix</keyword>
<evidence type="ECO:0000256" key="2">
    <source>
        <dbReference type="ARBA" id="ARBA00022475"/>
    </source>
</evidence>
<feature type="transmembrane region" description="Helical" evidence="8">
    <location>
        <begin position="6"/>
        <end position="23"/>
    </location>
</feature>
<sequence>MEQILIVLAIALVASYLIIPYFGKLAMKTGFVDQPNERKIHKEPIPLLGGFAMIAVFMAMLSGLRLMNWIEGTQYIGIMIALALLLIAGFIDDYAKTRKKDFPALPKLLLQIAAAIVVVKCGIVMQGVSIPFSEAGYLSFPPLVGEILTVLWFVGLMNAINWIDGMDGLAGGISAISAGTLMCVALVTGEMLSAVLAASVVGITLGYLKHNFHPAKILMGDTGSMFLGLVLGVVSVLGTLKAMTAVSVAIPVLALGLPIFDSFYVVFRRLLSGKSIHIADKSHAHHRLLATGLSQRQAVTFLYLIGICLGLSSVILTLVSMI</sequence>
<dbReference type="CDD" id="cd06853">
    <property type="entry name" value="GT_WecA_like"/>
    <property type="match status" value="1"/>
</dbReference>
<feature type="transmembrane region" description="Helical" evidence="8">
    <location>
        <begin position="138"/>
        <end position="157"/>
    </location>
</feature>
<keyword evidence="7" id="KW-0479">Metal-binding</keyword>
<keyword evidence="7" id="KW-0460">Magnesium</keyword>
<evidence type="ECO:0000256" key="1">
    <source>
        <dbReference type="ARBA" id="ARBA00004651"/>
    </source>
</evidence>
<dbReference type="GO" id="GO:0009103">
    <property type="term" value="P:lipopolysaccharide biosynthetic process"/>
    <property type="evidence" value="ECO:0007669"/>
    <property type="project" value="TreeGrafter"/>
</dbReference>
<dbReference type="Pfam" id="PF00953">
    <property type="entry name" value="Glycos_transf_4"/>
    <property type="match status" value="1"/>
</dbReference>
<feature type="transmembrane region" description="Helical" evidence="8">
    <location>
        <begin position="72"/>
        <end position="91"/>
    </location>
</feature>
<feature type="transmembrane region" description="Helical" evidence="8">
    <location>
        <begin position="44"/>
        <end position="66"/>
    </location>
</feature>
<reference evidence="9 10" key="1">
    <citation type="submission" date="2019-03" db="EMBL/GenBank/DDBJ databases">
        <title>Genomic Encyclopedia of Type Strains, Phase IV (KMG-IV): sequencing the most valuable type-strain genomes for metagenomic binning, comparative biology and taxonomic classification.</title>
        <authorList>
            <person name="Goeker M."/>
        </authorList>
    </citation>
    <scope>NUCLEOTIDE SEQUENCE [LARGE SCALE GENOMIC DNA]</scope>
    <source>
        <strain evidence="9 10">DSM 28697</strain>
    </source>
</reference>
<evidence type="ECO:0000256" key="4">
    <source>
        <dbReference type="ARBA" id="ARBA00022692"/>
    </source>
</evidence>
<dbReference type="PANTHER" id="PTHR22926:SF3">
    <property type="entry name" value="UNDECAPRENYL-PHOSPHATE ALPHA-N-ACETYLGLUCOSAMINYL 1-PHOSPHATE TRANSFERASE"/>
    <property type="match status" value="1"/>
</dbReference>
<feature type="binding site" evidence="7">
    <location>
        <position position="221"/>
    </location>
    <ligand>
        <name>Mg(2+)</name>
        <dbReference type="ChEBI" id="CHEBI:18420"/>
    </ligand>
</feature>
<evidence type="ECO:0000256" key="8">
    <source>
        <dbReference type="SAM" id="Phobius"/>
    </source>
</evidence>
<feature type="transmembrane region" description="Helical" evidence="8">
    <location>
        <begin position="169"/>
        <end position="187"/>
    </location>
</feature>
<comment type="caution">
    <text evidence="9">The sequence shown here is derived from an EMBL/GenBank/DDBJ whole genome shotgun (WGS) entry which is preliminary data.</text>
</comment>
<dbReference type="RefSeq" id="WP_133581705.1">
    <property type="nucleotide sequence ID" value="NZ_SNYJ01000018.1"/>
</dbReference>
<feature type="transmembrane region" description="Helical" evidence="8">
    <location>
        <begin position="246"/>
        <end position="267"/>
    </location>
</feature>
<dbReference type="GO" id="GO:0046872">
    <property type="term" value="F:metal ion binding"/>
    <property type="evidence" value="ECO:0007669"/>
    <property type="project" value="UniProtKB-KW"/>
</dbReference>
<feature type="binding site" evidence="7">
    <location>
        <position position="161"/>
    </location>
    <ligand>
        <name>Mg(2+)</name>
        <dbReference type="ChEBI" id="CHEBI:18420"/>
    </ligand>
</feature>
<keyword evidence="10" id="KW-1185">Reference proteome</keyword>
<dbReference type="GO" id="GO:0044038">
    <property type="term" value="P:cell wall macromolecule biosynthetic process"/>
    <property type="evidence" value="ECO:0007669"/>
    <property type="project" value="TreeGrafter"/>
</dbReference>
<protein>
    <submittedName>
        <fullName evidence="9">UDP-GlcNAc:undecaprenyl-phosphate GlcNAc-1-phosphate transferase</fullName>
    </submittedName>
</protein>